<keyword evidence="12" id="KW-1185">Reference proteome</keyword>
<dbReference type="SUPFAM" id="SSF81321">
    <property type="entry name" value="Family A G protein-coupled receptor-like"/>
    <property type="match status" value="1"/>
</dbReference>
<dbReference type="PROSITE" id="PS50262">
    <property type="entry name" value="G_PROTEIN_RECEP_F1_2"/>
    <property type="match status" value="1"/>
</dbReference>
<dbReference type="PRINTS" id="PR01157">
    <property type="entry name" value="P2YPURNOCPTR"/>
</dbReference>
<evidence type="ECO:0000256" key="7">
    <source>
        <dbReference type="ARBA" id="ARBA00023224"/>
    </source>
</evidence>
<keyword evidence="7 8" id="KW-0807">Transducer</keyword>
<dbReference type="InterPro" id="IPR000276">
    <property type="entry name" value="GPCR_Rhodpsn"/>
</dbReference>
<reference evidence="11" key="1">
    <citation type="submission" date="2018-11" db="EMBL/GenBank/DDBJ databases">
        <authorList>
            <person name="Alioto T."/>
            <person name="Alioto T."/>
        </authorList>
    </citation>
    <scope>NUCLEOTIDE SEQUENCE</scope>
</reference>
<keyword evidence="6 8" id="KW-0675">Receptor</keyword>
<dbReference type="EMBL" id="UYJE01006830">
    <property type="protein sequence ID" value="VDI49440.1"/>
    <property type="molecule type" value="Genomic_DNA"/>
</dbReference>
<gene>
    <name evidence="11" type="ORF">MGAL_10B076980</name>
</gene>
<dbReference type="InterPro" id="IPR017452">
    <property type="entry name" value="GPCR_Rhodpsn_7TM"/>
</dbReference>
<dbReference type="Gene3D" id="1.20.1070.10">
    <property type="entry name" value="Rhodopsin 7-helix transmembrane proteins"/>
    <property type="match status" value="1"/>
</dbReference>
<evidence type="ECO:0000256" key="1">
    <source>
        <dbReference type="ARBA" id="ARBA00004141"/>
    </source>
</evidence>
<accession>A0A8B6FGP8</accession>
<organism evidence="11 12">
    <name type="scientific">Mytilus galloprovincialis</name>
    <name type="common">Mediterranean mussel</name>
    <dbReference type="NCBI Taxonomy" id="29158"/>
    <lineage>
        <taxon>Eukaryota</taxon>
        <taxon>Metazoa</taxon>
        <taxon>Spiralia</taxon>
        <taxon>Lophotrochozoa</taxon>
        <taxon>Mollusca</taxon>
        <taxon>Bivalvia</taxon>
        <taxon>Autobranchia</taxon>
        <taxon>Pteriomorphia</taxon>
        <taxon>Mytilida</taxon>
        <taxon>Mytiloidea</taxon>
        <taxon>Mytilidae</taxon>
        <taxon>Mytilinae</taxon>
        <taxon>Mytilus</taxon>
    </lineage>
</organism>
<dbReference type="GO" id="GO:0004930">
    <property type="term" value="F:G protein-coupled receptor activity"/>
    <property type="evidence" value="ECO:0007669"/>
    <property type="project" value="UniProtKB-KW"/>
</dbReference>
<evidence type="ECO:0000256" key="2">
    <source>
        <dbReference type="ARBA" id="ARBA00022692"/>
    </source>
</evidence>
<name>A0A8B6FGP8_MYTGA</name>
<evidence type="ECO:0000259" key="10">
    <source>
        <dbReference type="PROSITE" id="PS50262"/>
    </source>
</evidence>
<feature type="transmembrane region" description="Helical" evidence="9">
    <location>
        <begin position="233"/>
        <end position="251"/>
    </location>
</feature>
<keyword evidence="3 9" id="KW-1133">Transmembrane helix</keyword>
<dbReference type="PANTHER" id="PTHR24243:SF224">
    <property type="entry name" value="G-PROTEIN COUPLED RECEPTOR 19-RELATED"/>
    <property type="match status" value="1"/>
</dbReference>
<proteinExistence type="inferred from homology"/>
<comment type="subcellular location">
    <subcellularLocation>
        <location evidence="1">Membrane</location>
        <topology evidence="1">Multi-pass membrane protein</topology>
    </subcellularLocation>
</comment>
<dbReference type="PRINTS" id="PR00237">
    <property type="entry name" value="GPCRRHODOPSN"/>
</dbReference>
<evidence type="ECO:0000313" key="12">
    <source>
        <dbReference type="Proteomes" id="UP000596742"/>
    </source>
</evidence>
<evidence type="ECO:0000256" key="5">
    <source>
        <dbReference type="ARBA" id="ARBA00023136"/>
    </source>
</evidence>
<evidence type="ECO:0000256" key="9">
    <source>
        <dbReference type="SAM" id="Phobius"/>
    </source>
</evidence>
<evidence type="ECO:0000256" key="8">
    <source>
        <dbReference type="RuleBase" id="RU000688"/>
    </source>
</evidence>
<evidence type="ECO:0000256" key="3">
    <source>
        <dbReference type="ARBA" id="ARBA00022989"/>
    </source>
</evidence>
<dbReference type="PANTHER" id="PTHR24243">
    <property type="entry name" value="G-PROTEIN COUPLED RECEPTOR"/>
    <property type="match status" value="1"/>
</dbReference>
<feature type="transmembrane region" description="Helical" evidence="9">
    <location>
        <begin position="139"/>
        <end position="157"/>
    </location>
</feature>
<feature type="transmembrane region" description="Helical" evidence="9">
    <location>
        <begin position="60"/>
        <end position="87"/>
    </location>
</feature>
<dbReference type="AlphaFoldDB" id="A0A8B6FGP8"/>
<keyword evidence="4 8" id="KW-0297">G-protein coupled receptor</keyword>
<dbReference type="OrthoDB" id="10037617at2759"/>
<comment type="similarity">
    <text evidence="8">Belongs to the G-protein coupled receptor 1 family.</text>
</comment>
<evidence type="ECO:0000256" key="4">
    <source>
        <dbReference type="ARBA" id="ARBA00023040"/>
    </source>
</evidence>
<dbReference type="PROSITE" id="PS00237">
    <property type="entry name" value="G_PROTEIN_RECEP_F1_1"/>
    <property type="match status" value="1"/>
</dbReference>
<comment type="caution">
    <text evidence="11">The sequence shown here is derived from an EMBL/GenBank/DDBJ whole genome shotgun (WGS) entry which is preliminary data.</text>
</comment>
<dbReference type="GO" id="GO:0005886">
    <property type="term" value="C:plasma membrane"/>
    <property type="evidence" value="ECO:0007669"/>
    <property type="project" value="TreeGrafter"/>
</dbReference>
<feature type="transmembrane region" description="Helical" evidence="9">
    <location>
        <begin position="292"/>
        <end position="313"/>
    </location>
</feature>
<feature type="domain" description="G-protein coupled receptors family 1 profile" evidence="10">
    <location>
        <begin position="77"/>
        <end position="346"/>
    </location>
</feature>
<feature type="transmembrane region" description="Helical" evidence="9">
    <location>
        <begin position="99"/>
        <end position="119"/>
    </location>
</feature>
<keyword evidence="2 8" id="KW-0812">Transmembrane</keyword>
<dbReference type="Proteomes" id="UP000596742">
    <property type="component" value="Unassembled WGS sequence"/>
</dbReference>
<evidence type="ECO:0000313" key="11">
    <source>
        <dbReference type="EMBL" id="VDI49440.1"/>
    </source>
</evidence>
<dbReference type="CDD" id="cd00637">
    <property type="entry name" value="7tm_classA_rhodopsin-like"/>
    <property type="match status" value="1"/>
</dbReference>
<sequence>MAWQGDNNSTLLLPLNVNVPNSDNYHGNISCSKPSGNCSAASTMNGTSLNMDEPATTETLIGLSILFCQIGLVGIFGNVLVICVILLDRKMRQSVTNIFIMNLAIADLLIMLFGIPEIVQFRLNRGWLLGRVLCKINRYILVVSLYCSVLSLVSVCVERFVAIVHPIKAQIVCNRRKNIVAVGVIWMISCACGIPTVLYNEVKLMIPHADISFCITIFPNHQLDNIIFKFLEFTFYYFIPVCIQIVLYAIIGRRLYASTDELHTKFQMRKELNRKTDRAAETIKARKGVVKMLVASVIVYTLCYAPPQILLFYNTLSKTRFHETWSFQVFVNIIAYVNSAANPVLYSIFSQNFRRNFKRCLFCMCIKYKHEPYIRARFNSLDSRGISRKVSTTRTTISRL</sequence>
<keyword evidence="5 9" id="KW-0472">Membrane</keyword>
<feature type="transmembrane region" description="Helical" evidence="9">
    <location>
        <begin position="325"/>
        <end position="349"/>
    </location>
</feature>
<protein>
    <recommendedName>
        <fullName evidence="10">G-protein coupled receptors family 1 profile domain-containing protein</fullName>
    </recommendedName>
</protein>
<dbReference type="Pfam" id="PF00001">
    <property type="entry name" value="7tm_1"/>
    <property type="match status" value="1"/>
</dbReference>
<evidence type="ECO:0000256" key="6">
    <source>
        <dbReference type="ARBA" id="ARBA00023170"/>
    </source>
</evidence>
<feature type="transmembrane region" description="Helical" evidence="9">
    <location>
        <begin position="178"/>
        <end position="198"/>
    </location>
</feature>